<dbReference type="InterPro" id="IPR011009">
    <property type="entry name" value="Kinase-like_dom_sf"/>
</dbReference>
<organism evidence="3 4">
    <name type="scientific">Tumidithrix elongata BACA0141</name>
    <dbReference type="NCBI Taxonomy" id="2716417"/>
    <lineage>
        <taxon>Bacteria</taxon>
        <taxon>Bacillati</taxon>
        <taxon>Cyanobacteriota</taxon>
        <taxon>Cyanophyceae</taxon>
        <taxon>Pseudanabaenales</taxon>
        <taxon>Pseudanabaenaceae</taxon>
        <taxon>Tumidithrix</taxon>
        <taxon>Tumidithrix elongata</taxon>
    </lineage>
</organism>
<keyword evidence="3" id="KW-0808">Transferase</keyword>
<keyword evidence="4" id="KW-1185">Reference proteome</keyword>
<dbReference type="PROSITE" id="PS50011">
    <property type="entry name" value="PROTEIN_KINASE_DOM"/>
    <property type="match status" value="1"/>
</dbReference>
<dbReference type="GO" id="GO:0005524">
    <property type="term" value="F:ATP binding"/>
    <property type="evidence" value="ECO:0007669"/>
    <property type="project" value="InterPro"/>
</dbReference>
<comment type="similarity">
    <text evidence="1">Belongs to the protein kinase superfamily. ADCK protein kinase family.</text>
</comment>
<dbReference type="RefSeq" id="WP_330484912.1">
    <property type="nucleotide sequence ID" value="NZ_JAZBJZ010000079.1"/>
</dbReference>
<name>A0AAW9PTE0_9CYAN</name>
<evidence type="ECO:0000259" key="2">
    <source>
        <dbReference type="PROSITE" id="PS50011"/>
    </source>
</evidence>
<accession>A0AAW9PTE0</accession>
<dbReference type="SUPFAM" id="SSF56112">
    <property type="entry name" value="Protein kinase-like (PK-like)"/>
    <property type="match status" value="1"/>
</dbReference>
<dbReference type="Gene3D" id="1.10.510.10">
    <property type="entry name" value="Transferase(Phosphotransferase) domain 1"/>
    <property type="match status" value="1"/>
</dbReference>
<sequence>MNRHPLESLRNYDPIAIANYYKPRPWQVAWRLISVTYMFFGFLLGCAWDRWQDKNKSQPKRAEQLRRIITTLGPTYIKVGQALSTRPDLVRQDFLVELTKLQDKLPPFSTPQAFDIVQRELGKPVTEVYAWVSEEPVAAASLGQVYKATLHSGEEVAIKVQRPNLLPILTLDLFILRWFATWFGTMLPLNLGNNLDAIVDEFGIKLFEEIDYVNEARNAERFAGYFKDDPNVKVPSIFWDYSTNCVLTLEWIDGIKLTEIDKIQAAGLNTDALVRIGVMSGLRQLLEFGFFHADPHPGNLFATYDGRMAYIDFGMMDQLDLNTKEQLVDSVVHLINKDYDQLGQDYVNLGFLQPHVDMKSIVKALESVLGDIMTEKVSDFNFKVVTDRFSGLMYEYPFSLPAKFALIIRSVITQEGVALSLNPDFKIVQVAYPYVARRLLTDESESLRKRLLEVLFKDDKFQWARLENLIAIAKSDDNFDLVPTAKMGLQFLMSQEGEFLRRRIILALTEDDRLHTDEIQRLWQLIRVDLEPGKLWNAALGAIRTSIRDAMPQAIAAVLPISLLSGINS</sequence>
<feature type="domain" description="Protein kinase" evidence="2">
    <location>
        <begin position="131"/>
        <end position="479"/>
    </location>
</feature>
<evidence type="ECO:0000313" key="4">
    <source>
        <dbReference type="Proteomes" id="UP001333818"/>
    </source>
</evidence>
<dbReference type="Proteomes" id="UP001333818">
    <property type="component" value="Unassembled WGS sequence"/>
</dbReference>
<keyword evidence="3" id="KW-0418">Kinase</keyword>
<dbReference type="InterPro" id="IPR004147">
    <property type="entry name" value="ABC1_dom"/>
</dbReference>
<proteinExistence type="inferred from homology"/>
<dbReference type="GO" id="GO:0004672">
    <property type="term" value="F:protein kinase activity"/>
    <property type="evidence" value="ECO:0007669"/>
    <property type="project" value="InterPro"/>
</dbReference>
<dbReference type="CDD" id="cd05121">
    <property type="entry name" value="ABC1_ADCK3-like"/>
    <property type="match status" value="1"/>
</dbReference>
<evidence type="ECO:0000313" key="3">
    <source>
        <dbReference type="EMBL" id="MEE3718479.1"/>
    </source>
</evidence>
<dbReference type="InterPro" id="IPR050154">
    <property type="entry name" value="UbiB_kinase"/>
</dbReference>
<gene>
    <name evidence="3" type="ORF">V2H45_17195</name>
</gene>
<protein>
    <submittedName>
        <fullName evidence="3">AarF/ABC1/UbiB kinase family protein</fullName>
    </submittedName>
</protein>
<evidence type="ECO:0000256" key="1">
    <source>
        <dbReference type="ARBA" id="ARBA00009670"/>
    </source>
</evidence>
<dbReference type="Pfam" id="PF03109">
    <property type="entry name" value="ABC1"/>
    <property type="match status" value="1"/>
</dbReference>
<dbReference type="InterPro" id="IPR000719">
    <property type="entry name" value="Prot_kinase_dom"/>
</dbReference>
<dbReference type="AlphaFoldDB" id="A0AAW9PTE0"/>
<dbReference type="PANTHER" id="PTHR10566">
    <property type="entry name" value="CHAPERONE-ACTIVITY OF BC1 COMPLEX CABC1 -RELATED"/>
    <property type="match status" value="1"/>
</dbReference>
<dbReference type="EMBL" id="JAZBJZ010000079">
    <property type="protein sequence ID" value="MEE3718479.1"/>
    <property type="molecule type" value="Genomic_DNA"/>
</dbReference>
<reference evidence="3" key="1">
    <citation type="submission" date="2024-01" db="EMBL/GenBank/DDBJ databases">
        <title>Bank of Algae and Cyanobacteria of the Azores (BACA) strain genomes.</title>
        <authorList>
            <person name="Luz R."/>
            <person name="Cordeiro R."/>
            <person name="Fonseca A."/>
            <person name="Goncalves V."/>
        </authorList>
    </citation>
    <scope>NUCLEOTIDE SEQUENCE</scope>
    <source>
        <strain evidence="3">BACA0141</strain>
    </source>
</reference>
<comment type="caution">
    <text evidence="3">The sequence shown here is derived from an EMBL/GenBank/DDBJ whole genome shotgun (WGS) entry which is preliminary data.</text>
</comment>
<dbReference type="PANTHER" id="PTHR10566:SF128">
    <property type="entry name" value="UBIB DOMAIN CONTAINING KINASE"/>
    <property type="match status" value="1"/>
</dbReference>